<dbReference type="Gene3D" id="3.60.40.10">
    <property type="entry name" value="PPM-type phosphatase domain"/>
    <property type="match status" value="1"/>
</dbReference>
<dbReference type="EMBL" id="SPRW01000064">
    <property type="protein sequence ID" value="TIC61264.1"/>
    <property type="molecule type" value="Genomic_DNA"/>
</dbReference>
<dbReference type="Proteomes" id="UP000310685">
    <property type="component" value="Unassembled WGS sequence"/>
</dbReference>
<sequence length="376" mass="41186">MRGNVRRISTSYKFRNVLGTGSFTVEPPKAVGIASSRGQRLYQEDALSAKVLNLPMTPSMKDNQCAYFGIFDGHGGPFVSQYLRDHLANLIERISKRDWSLLDYFRPSLADVAEMTTGNYFPYDKGHSGELTIKERLMLAFLKADKAAITDAQNRAYMCGSTASVLLLQSLDDPPASYAFSGRLQMSTAHCGDTAILLVKAHSGTVERLTDDDHADNIGEAARLKHFRGALVQDSYGESRLLGQIANTRSIGDAKYKSWGVTAEPHTRSSEIDGRNYSLAILVSDGILNTISIQEIADVARSKFAQQLVRGRAAQAAAQAVVDFAIDVGADDNCSALAVPLPGFMTAGKGRDKTRDLRDYRLQLANDPDSVRQRRQ</sequence>
<dbReference type="Proteomes" id="UP000305647">
    <property type="component" value="Unassembled WGS sequence"/>
</dbReference>
<dbReference type="SUPFAM" id="SSF81606">
    <property type="entry name" value="PP2C-like"/>
    <property type="match status" value="1"/>
</dbReference>
<dbReference type="InterPro" id="IPR001932">
    <property type="entry name" value="PPM-type_phosphatase-like_dom"/>
</dbReference>
<dbReference type="PANTHER" id="PTHR13832">
    <property type="entry name" value="PROTEIN PHOSPHATASE 2C"/>
    <property type="match status" value="1"/>
</dbReference>
<dbReference type="Proteomes" id="UP000310708">
    <property type="component" value="Unassembled WGS sequence"/>
</dbReference>
<keyword evidence="3 4" id="KW-0904">Protein phosphatase</keyword>
<gene>
    <name evidence="10" type="ORF">E3Q01_03882</name>
    <name evidence="9" type="ORF">E3Q02_03976</name>
    <name evidence="8" type="ORF">E3Q10_03954</name>
    <name evidence="7" type="ORF">E3Q17_03878</name>
    <name evidence="6" type="ORF">E3Q22_04071</name>
</gene>
<evidence type="ECO:0000256" key="4">
    <source>
        <dbReference type="RuleBase" id="RU003465"/>
    </source>
</evidence>
<dbReference type="InterPro" id="IPR036457">
    <property type="entry name" value="PPM-type-like_dom_sf"/>
</dbReference>
<evidence type="ECO:0000313" key="8">
    <source>
        <dbReference type="EMBL" id="TIC24717.1"/>
    </source>
</evidence>
<reference evidence="11 12" key="1">
    <citation type="submission" date="2019-03" db="EMBL/GenBank/DDBJ databases">
        <title>Sequencing 25 genomes of Wallemia mellicola.</title>
        <authorList>
            <person name="Gostincar C."/>
        </authorList>
    </citation>
    <scope>NUCLEOTIDE SEQUENCE [LARGE SCALE GENOMIC DNA]</scope>
    <source>
        <strain evidence="7 12">EXF-1262</strain>
        <strain evidence="9 13">EXF-1274</strain>
        <strain evidence="6 14">EXF-6152</strain>
        <strain evidence="10 15">EXF-757</strain>
        <strain evidence="8 11">EXF-8738</strain>
    </source>
</reference>
<evidence type="ECO:0000256" key="1">
    <source>
        <dbReference type="ARBA" id="ARBA00022723"/>
    </source>
</evidence>
<evidence type="ECO:0000313" key="13">
    <source>
        <dbReference type="Proteomes" id="UP000309601"/>
    </source>
</evidence>
<dbReference type="GO" id="GO:0046872">
    <property type="term" value="F:metal ion binding"/>
    <property type="evidence" value="ECO:0007669"/>
    <property type="project" value="UniProtKB-KW"/>
</dbReference>
<dbReference type="AlphaFoldDB" id="A0A4T0QQX9"/>
<keyword evidence="1" id="KW-0479">Metal-binding</keyword>
<evidence type="ECO:0000313" key="10">
    <source>
        <dbReference type="EMBL" id="TIC62529.1"/>
    </source>
</evidence>
<evidence type="ECO:0000256" key="3">
    <source>
        <dbReference type="ARBA" id="ARBA00022912"/>
    </source>
</evidence>
<evidence type="ECO:0000256" key="2">
    <source>
        <dbReference type="ARBA" id="ARBA00022801"/>
    </source>
</evidence>
<dbReference type="SMART" id="SM00332">
    <property type="entry name" value="PP2Cc"/>
    <property type="match status" value="1"/>
</dbReference>
<keyword evidence="2 4" id="KW-0378">Hydrolase</keyword>
<feature type="domain" description="PPM-type phosphatase" evidence="5">
    <location>
        <begin position="30"/>
        <end position="341"/>
    </location>
</feature>
<evidence type="ECO:0000313" key="11">
    <source>
        <dbReference type="Proteomes" id="UP000305647"/>
    </source>
</evidence>
<dbReference type="PANTHER" id="PTHR13832:SF589">
    <property type="entry name" value="[PYRUVATE DEHYDROGENASE [ACETYL-TRANSFERRING]]-PHOSPHATASE 2, MITOCHONDRIAL"/>
    <property type="match status" value="1"/>
</dbReference>
<dbReference type="InterPro" id="IPR000222">
    <property type="entry name" value="PP2C_BS"/>
</dbReference>
<dbReference type="CDD" id="cd00143">
    <property type="entry name" value="PP2Cc"/>
    <property type="match status" value="1"/>
</dbReference>
<proteinExistence type="inferred from homology"/>
<protein>
    <submittedName>
        <fullName evidence="8">Protein serine/threonine phosphatase 2C</fullName>
    </submittedName>
</protein>
<evidence type="ECO:0000259" key="5">
    <source>
        <dbReference type="PROSITE" id="PS51746"/>
    </source>
</evidence>
<evidence type="ECO:0000313" key="6">
    <source>
        <dbReference type="EMBL" id="TIB75005.1"/>
    </source>
</evidence>
<evidence type="ECO:0000313" key="7">
    <source>
        <dbReference type="EMBL" id="TIB96356.1"/>
    </source>
</evidence>
<dbReference type="PROSITE" id="PS01032">
    <property type="entry name" value="PPM_1"/>
    <property type="match status" value="1"/>
</dbReference>
<dbReference type="InterPro" id="IPR015655">
    <property type="entry name" value="PP2C"/>
</dbReference>
<comment type="caution">
    <text evidence="8">The sequence shown here is derived from an EMBL/GenBank/DDBJ whole genome shotgun (WGS) entry which is preliminary data.</text>
</comment>
<dbReference type="Proteomes" id="UP000309601">
    <property type="component" value="Unassembled WGS sequence"/>
</dbReference>
<organism evidence="8 11">
    <name type="scientific">Wallemia mellicola</name>
    <dbReference type="NCBI Taxonomy" id="1708541"/>
    <lineage>
        <taxon>Eukaryota</taxon>
        <taxon>Fungi</taxon>
        <taxon>Dikarya</taxon>
        <taxon>Basidiomycota</taxon>
        <taxon>Wallemiomycotina</taxon>
        <taxon>Wallemiomycetes</taxon>
        <taxon>Wallemiales</taxon>
        <taxon>Wallemiaceae</taxon>
        <taxon>Wallemia</taxon>
    </lineage>
</organism>
<evidence type="ECO:0000313" key="9">
    <source>
        <dbReference type="EMBL" id="TIC61264.1"/>
    </source>
</evidence>
<name>A0A4T0QQX9_9BASI</name>
<dbReference type="EMBL" id="SPRO01000066">
    <property type="protein sequence ID" value="TIC24717.1"/>
    <property type="molecule type" value="Genomic_DNA"/>
</dbReference>
<evidence type="ECO:0000313" key="12">
    <source>
        <dbReference type="Proteomes" id="UP000307169"/>
    </source>
</evidence>
<dbReference type="EMBL" id="SPRX01000067">
    <property type="protein sequence ID" value="TIC62529.1"/>
    <property type="molecule type" value="Genomic_DNA"/>
</dbReference>
<dbReference type="EMBL" id="SPRH01000065">
    <property type="protein sequence ID" value="TIB96356.1"/>
    <property type="molecule type" value="Genomic_DNA"/>
</dbReference>
<evidence type="ECO:0000313" key="14">
    <source>
        <dbReference type="Proteomes" id="UP000310685"/>
    </source>
</evidence>
<dbReference type="GO" id="GO:0004722">
    <property type="term" value="F:protein serine/threonine phosphatase activity"/>
    <property type="evidence" value="ECO:0007669"/>
    <property type="project" value="InterPro"/>
</dbReference>
<dbReference type="Pfam" id="PF00481">
    <property type="entry name" value="PP2C"/>
    <property type="match status" value="1"/>
</dbReference>
<evidence type="ECO:0000313" key="15">
    <source>
        <dbReference type="Proteomes" id="UP000310708"/>
    </source>
</evidence>
<dbReference type="Proteomes" id="UP000307169">
    <property type="component" value="Unassembled WGS sequence"/>
</dbReference>
<dbReference type="EMBL" id="SPRC01000067">
    <property type="protein sequence ID" value="TIB75005.1"/>
    <property type="molecule type" value="Genomic_DNA"/>
</dbReference>
<dbReference type="PROSITE" id="PS51746">
    <property type="entry name" value="PPM_2"/>
    <property type="match status" value="1"/>
</dbReference>
<accession>A0A4T0QQX9</accession>
<comment type="similarity">
    <text evidence="4">Belongs to the PP2C family.</text>
</comment>